<comment type="caution">
    <text evidence="2">The sequence shown here is derived from an EMBL/GenBank/DDBJ whole genome shotgun (WGS) entry which is preliminary data.</text>
</comment>
<protein>
    <recommendedName>
        <fullName evidence="4">YqfQ-like protein</fullName>
    </recommendedName>
</protein>
<organism evidence="2 3">
    <name type="scientific">Candidatus Fimiplasma intestinipullorum</name>
    <dbReference type="NCBI Taxonomy" id="2840825"/>
    <lineage>
        <taxon>Bacteria</taxon>
        <taxon>Bacillati</taxon>
        <taxon>Bacillota</taxon>
        <taxon>Clostridia</taxon>
        <taxon>Eubacteriales</taxon>
        <taxon>Candidatus Fimiplasma</taxon>
    </lineage>
</organism>
<reference evidence="2" key="1">
    <citation type="submission" date="2020-10" db="EMBL/GenBank/DDBJ databases">
        <authorList>
            <person name="Gilroy R."/>
        </authorList>
    </citation>
    <scope>NUCLEOTIDE SEQUENCE</scope>
    <source>
        <strain evidence="2">CHK195-11698</strain>
    </source>
</reference>
<dbReference type="EMBL" id="DVMJ01000109">
    <property type="protein sequence ID" value="HIU14738.1"/>
    <property type="molecule type" value="Genomic_DNA"/>
</dbReference>
<evidence type="ECO:0000256" key="1">
    <source>
        <dbReference type="SAM" id="MobiDB-lite"/>
    </source>
</evidence>
<dbReference type="Proteomes" id="UP000824175">
    <property type="component" value="Unassembled WGS sequence"/>
</dbReference>
<name>A0A9D1HQA4_9FIRM</name>
<dbReference type="AlphaFoldDB" id="A0A9D1HQA4"/>
<reference evidence="2" key="2">
    <citation type="journal article" date="2021" name="PeerJ">
        <title>Extensive microbial diversity within the chicken gut microbiome revealed by metagenomics and culture.</title>
        <authorList>
            <person name="Gilroy R."/>
            <person name="Ravi A."/>
            <person name="Getino M."/>
            <person name="Pursley I."/>
            <person name="Horton D.L."/>
            <person name="Alikhan N.F."/>
            <person name="Baker D."/>
            <person name="Gharbi K."/>
            <person name="Hall N."/>
            <person name="Watson M."/>
            <person name="Adriaenssens E.M."/>
            <person name="Foster-Nyarko E."/>
            <person name="Jarju S."/>
            <person name="Secka A."/>
            <person name="Antonio M."/>
            <person name="Oren A."/>
            <person name="Chaudhuri R.R."/>
            <person name="La Ragione R."/>
            <person name="Hildebrand F."/>
            <person name="Pallen M.J."/>
        </authorList>
    </citation>
    <scope>NUCLEOTIDE SEQUENCE</scope>
    <source>
        <strain evidence="2">CHK195-11698</strain>
    </source>
</reference>
<proteinExistence type="predicted"/>
<accession>A0A9D1HQA4</accession>
<evidence type="ECO:0000313" key="2">
    <source>
        <dbReference type="EMBL" id="HIU14738.1"/>
    </source>
</evidence>
<gene>
    <name evidence="2" type="ORF">IAD15_11840</name>
</gene>
<evidence type="ECO:0008006" key="4">
    <source>
        <dbReference type="Google" id="ProtNLM"/>
    </source>
</evidence>
<sequence length="108" mass="12016">MYPNQNRPYLYQPIVAYKPQQYMQTKLGRQQVVSGLRVALQTLETASRIIPLIAQLQPMLENAKTALHVIKAVKASDPPPAAPTTIIDVPDTSKTDIPDSENPILFHP</sequence>
<feature type="region of interest" description="Disordered" evidence="1">
    <location>
        <begin position="77"/>
        <end position="108"/>
    </location>
</feature>
<evidence type="ECO:0000313" key="3">
    <source>
        <dbReference type="Proteomes" id="UP000824175"/>
    </source>
</evidence>